<organism evidence="7 8">
    <name type="scientific">Streptomyces guryensis</name>
    <dbReference type="NCBI Taxonomy" id="2886947"/>
    <lineage>
        <taxon>Bacteria</taxon>
        <taxon>Bacillati</taxon>
        <taxon>Actinomycetota</taxon>
        <taxon>Actinomycetes</taxon>
        <taxon>Kitasatosporales</taxon>
        <taxon>Streptomycetaceae</taxon>
        <taxon>Streptomyces</taxon>
    </lineage>
</organism>
<evidence type="ECO:0000256" key="3">
    <source>
        <dbReference type="ARBA" id="ARBA00022692"/>
    </source>
</evidence>
<feature type="transmembrane region" description="Helical" evidence="6">
    <location>
        <begin position="50"/>
        <end position="67"/>
    </location>
</feature>
<feature type="transmembrane region" description="Helical" evidence="6">
    <location>
        <begin position="151"/>
        <end position="173"/>
    </location>
</feature>
<proteinExistence type="predicted"/>
<dbReference type="PANTHER" id="PTHR30086">
    <property type="entry name" value="ARGININE EXPORTER PROTEIN ARGO"/>
    <property type="match status" value="1"/>
</dbReference>
<evidence type="ECO:0000313" key="7">
    <source>
        <dbReference type="EMBL" id="MCD9878916.1"/>
    </source>
</evidence>
<sequence>MGETLIAGVLAGYGIAMPVGAITVLIITLSAQTSLRVGLAGAMGTATADGLYALVAALSGVALANILKPVAEPMRWTAAVVLLAIAAKGISGAIRRSRDSGNAQTVKVKKPGRAYLQLLGLTILNPLTIIYFSALVLGLRNDAWTSWDSVVFVAAAFAASASWQAVLAIGGALVSRVLTSEKGRLWTALIGNGVILFLAARLFLA</sequence>
<dbReference type="AlphaFoldDB" id="A0A9Q3VX01"/>
<reference evidence="7" key="1">
    <citation type="submission" date="2021-12" db="EMBL/GenBank/DDBJ databases">
        <authorList>
            <person name="Lee J.-H."/>
            <person name="Kim S.-B."/>
        </authorList>
    </citation>
    <scope>NUCLEOTIDE SEQUENCE</scope>
    <source>
        <strain evidence="7">NR30</strain>
    </source>
</reference>
<keyword evidence="5 6" id="KW-0472">Membrane</keyword>
<comment type="subcellular location">
    <subcellularLocation>
        <location evidence="1">Cell membrane</location>
        <topology evidence="1">Multi-pass membrane protein</topology>
    </subcellularLocation>
</comment>
<name>A0A9Q3VX01_9ACTN</name>
<keyword evidence="3 6" id="KW-0812">Transmembrane</keyword>
<keyword evidence="2" id="KW-1003">Cell membrane</keyword>
<evidence type="ECO:0000313" key="8">
    <source>
        <dbReference type="Proteomes" id="UP001108029"/>
    </source>
</evidence>
<keyword evidence="4 6" id="KW-1133">Transmembrane helix</keyword>
<dbReference type="GO" id="GO:0015171">
    <property type="term" value="F:amino acid transmembrane transporter activity"/>
    <property type="evidence" value="ECO:0007669"/>
    <property type="project" value="TreeGrafter"/>
</dbReference>
<dbReference type="RefSeq" id="WP_232653116.1">
    <property type="nucleotide sequence ID" value="NZ_JAJSBI010000024.1"/>
</dbReference>
<gene>
    <name evidence="7" type="ORF">LJ657_35990</name>
</gene>
<keyword evidence="8" id="KW-1185">Reference proteome</keyword>
<evidence type="ECO:0000256" key="1">
    <source>
        <dbReference type="ARBA" id="ARBA00004651"/>
    </source>
</evidence>
<evidence type="ECO:0000256" key="6">
    <source>
        <dbReference type="SAM" id="Phobius"/>
    </source>
</evidence>
<comment type="caution">
    <text evidence="7">The sequence shown here is derived from an EMBL/GenBank/DDBJ whole genome shotgun (WGS) entry which is preliminary data.</text>
</comment>
<dbReference type="Proteomes" id="UP001108029">
    <property type="component" value="Unassembled WGS sequence"/>
</dbReference>
<evidence type="ECO:0000256" key="2">
    <source>
        <dbReference type="ARBA" id="ARBA00022475"/>
    </source>
</evidence>
<feature type="transmembrane region" description="Helical" evidence="6">
    <location>
        <begin position="73"/>
        <end position="94"/>
    </location>
</feature>
<feature type="transmembrane region" description="Helical" evidence="6">
    <location>
        <begin position="115"/>
        <end position="139"/>
    </location>
</feature>
<dbReference type="InterPro" id="IPR001123">
    <property type="entry name" value="LeuE-type"/>
</dbReference>
<evidence type="ECO:0000256" key="5">
    <source>
        <dbReference type="ARBA" id="ARBA00023136"/>
    </source>
</evidence>
<dbReference type="EMBL" id="JAJSBI010000024">
    <property type="protein sequence ID" value="MCD9878916.1"/>
    <property type="molecule type" value="Genomic_DNA"/>
</dbReference>
<dbReference type="Pfam" id="PF01810">
    <property type="entry name" value="LysE"/>
    <property type="match status" value="1"/>
</dbReference>
<protein>
    <submittedName>
        <fullName evidence="7">LysE family transporter</fullName>
    </submittedName>
</protein>
<evidence type="ECO:0000256" key="4">
    <source>
        <dbReference type="ARBA" id="ARBA00022989"/>
    </source>
</evidence>
<accession>A0A9Q3VX01</accession>
<feature type="transmembrane region" description="Helical" evidence="6">
    <location>
        <begin position="6"/>
        <end position="29"/>
    </location>
</feature>
<dbReference type="PANTHER" id="PTHR30086:SF20">
    <property type="entry name" value="ARGININE EXPORTER PROTEIN ARGO-RELATED"/>
    <property type="match status" value="1"/>
</dbReference>
<feature type="transmembrane region" description="Helical" evidence="6">
    <location>
        <begin position="185"/>
        <end position="204"/>
    </location>
</feature>
<dbReference type="GO" id="GO:0005886">
    <property type="term" value="C:plasma membrane"/>
    <property type="evidence" value="ECO:0007669"/>
    <property type="project" value="UniProtKB-SubCell"/>
</dbReference>